<dbReference type="Proteomes" id="UP001231924">
    <property type="component" value="Unassembled WGS sequence"/>
</dbReference>
<protein>
    <recommendedName>
        <fullName evidence="3">SWIM-type domain-containing protein</fullName>
    </recommendedName>
</protein>
<dbReference type="EMBL" id="JASVWF010000001">
    <property type="protein sequence ID" value="MDL5155548.1"/>
    <property type="molecule type" value="Genomic_DNA"/>
</dbReference>
<name>A0ABT7M7Y7_9PSEU</name>
<organism evidence="1 2">
    <name type="scientific">Actinomycetospora termitidis</name>
    <dbReference type="NCBI Taxonomy" id="3053470"/>
    <lineage>
        <taxon>Bacteria</taxon>
        <taxon>Bacillati</taxon>
        <taxon>Actinomycetota</taxon>
        <taxon>Actinomycetes</taxon>
        <taxon>Pseudonocardiales</taxon>
        <taxon>Pseudonocardiaceae</taxon>
        <taxon>Actinomycetospora</taxon>
    </lineage>
</organism>
<comment type="caution">
    <text evidence="1">The sequence shown here is derived from an EMBL/GenBank/DDBJ whole genome shotgun (WGS) entry which is preliminary data.</text>
</comment>
<dbReference type="RefSeq" id="WP_286051624.1">
    <property type="nucleotide sequence ID" value="NZ_JASVWF010000001.1"/>
</dbReference>
<keyword evidence="2" id="KW-1185">Reference proteome</keyword>
<gene>
    <name evidence="1" type="ORF">QRT03_06260</name>
</gene>
<evidence type="ECO:0008006" key="3">
    <source>
        <dbReference type="Google" id="ProtNLM"/>
    </source>
</evidence>
<evidence type="ECO:0000313" key="2">
    <source>
        <dbReference type="Proteomes" id="UP001231924"/>
    </source>
</evidence>
<sequence length="159" mass="17432">MLNEFGTTERGRAWLRLAEPLRVVRPNPHLVSARSLARSDRVELRRTVPGRIEATVADRRTVEVELTFPLWDDAELAAARGGEFPGLVPDDGSVRARCGCGRSGDARCRHVLATLIELARRVDESPELAPALRGLEVSGAAADPTRIRIADLDPSAFWT</sequence>
<reference evidence="1 2" key="1">
    <citation type="submission" date="2023-06" db="EMBL/GenBank/DDBJ databases">
        <title>Actinomycetospora Odt1-22.</title>
        <authorList>
            <person name="Supong K."/>
        </authorList>
    </citation>
    <scope>NUCLEOTIDE SEQUENCE [LARGE SCALE GENOMIC DNA]</scope>
    <source>
        <strain evidence="1 2">Odt1-22</strain>
    </source>
</reference>
<proteinExistence type="predicted"/>
<accession>A0ABT7M7Y7</accession>
<evidence type="ECO:0000313" key="1">
    <source>
        <dbReference type="EMBL" id="MDL5155548.1"/>
    </source>
</evidence>